<keyword evidence="3" id="KW-0378">Hydrolase</keyword>
<dbReference type="InterPro" id="IPR006693">
    <property type="entry name" value="AB_hydrolase_lipase"/>
</dbReference>
<evidence type="ECO:0000256" key="5">
    <source>
        <dbReference type="ARBA" id="ARBA00023098"/>
    </source>
</evidence>
<dbReference type="FunFam" id="3.40.50.1820:FF:000021">
    <property type="entry name" value="Lipase"/>
    <property type="match status" value="1"/>
</dbReference>
<reference evidence="9" key="1">
    <citation type="submission" date="2020-11" db="EMBL/GenBank/DDBJ databases">
        <authorList>
            <person name="Tran Van P."/>
        </authorList>
    </citation>
    <scope>NUCLEOTIDE SEQUENCE</scope>
</reference>
<keyword evidence="2 7" id="KW-0732">Signal</keyword>
<gene>
    <name evidence="9" type="ORF">OSB1V03_LOCUS4960</name>
</gene>
<evidence type="ECO:0000256" key="1">
    <source>
        <dbReference type="ARBA" id="ARBA00010701"/>
    </source>
</evidence>
<accession>A0A7R9PXL6</accession>
<dbReference type="Pfam" id="PF04083">
    <property type="entry name" value="Abhydro_lipase"/>
    <property type="match status" value="1"/>
</dbReference>
<keyword evidence="10" id="KW-1185">Reference proteome</keyword>
<name>A0A7R9PXL6_9ACAR</name>
<dbReference type="GO" id="GO:0016042">
    <property type="term" value="P:lipid catabolic process"/>
    <property type="evidence" value="ECO:0007669"/>
    <property type="project" value="UniProtKB-KW"/>
</dbReference>
<dbReference type="GO" id="GO:0016787">
    <property type="term" value="F:hydrolase activity"/>
    <property type="evidence" value="ECO:0007669"/>
    <property type="project" value="UniProtKB-KW"/>
</dbReference>
<evidence type="ECO:0000313" key="10">
    <source>
        <dbReference type="Proteomes" id="UP000759131"/>
    </source>
</evidence>
<keyword evidence="5" id="KW-0443">Lipid metabolism</keyword>
<feature type="domain" description="Partial AB-hydrolase lipase" evidence="8">
    <location>
        <begin position="31"/>
        <end position="90"/>
    </location>
</feature>
<dbReference type="Gene3D" id="3.40.50.1820">
    <property type="entry name" value="alpha/beta hydrolase"/>
    <property type="match status" value="2"/>
</dbReference>
<dbReference type="OrthoDB" id="7958685at2759"/>
<keyword evidence="4" id="KW-0442">Lipid degradation</keyword>
<organism evidence="9">
    <name type="scientific">Medioppia subpectinata</name>
    <dbReference type="NCBI Taxonomy" id="1979941"/>
    <lineage>
        <taxon>Eukaryota</taxon>
        <taxon>Metazoa</taxon>
        <taxon>Ecdysozoa</taxon>
        <taxon>Arthropoda</taxon>
        <taxon>Chelicerata</taxon>
        <taxon>Arachnida</taxon>
        <taxon>Acari</taxon>
        <taxon>Acariformes</taxon>
        <taxon>Sarcoptiformes</taxon>
        <taxon>Oribatida</taxon>
        <taxon>Brachypylina</taxon>
        <taxon>Oppioidea</taxon>
        <taxon>Oppiidae</taxon>
        <taxon>Medioppia</taxon>
    </lineage>
</organism>
<feature type="signal peptide" evidence="7">
    <location>
        <begin position="1"/>
        <end position="17"/>
    </location>
</feature>
<dbReference type="PANTHER" id="PTHR11005">
    <property type="entry name" value="LYSOSOMAL ACID LIPASE-RELATED"/>
    <property type="match status" value="1"/>
</dbReference>
<evidence type="ECO:0000256" key="4">
    <source>
        <dbReference type="ARBA" id="ARBA00022963"/>
    </source>
</evidence>
<feature type="chain" id="PRO_5035592861" description="Partial AB-hydrolase lipase domain-containing protein" evidence="7">
    <location>
        <begin position="18"/>
        <end position="504"/>
    </location>
</feature>
<evidence type="ECO:0000256" key="6">
    <source>
        <dbReference type="ARBA" id="ARBA00023180"/>
    </source>
</evidence>
<evidence type="ECO:0000256" key="3">
    <source>
        <dbReference type="ARBA" id="ARBA00022801"/>
    </source>
</evidence>
<dbReference type="EMBL" id="OC856953">
    <property type="protein sequence ID" value="CAD7624516.1"/>
    <property type="molecule type" value="Genomic_DNA"/>
</dbReference>
<evidence type="ECO:0000313" key="9">
    <source>
        <dbReference type="EMBL" id="CAD7624516.1"/>
    </source>
</evidence>
<evidence type="ECO:0000259" key="8">
    <source>
        <dbReference type="Pfam" id="PF04083"/>
    </source>
</evidence>
<keyword evidence="6" id="KW-0325">Glycoprotein</keyword>
<evidence type="ECO:0000256" key="7">
    <source>
        <dbReference type="SAM" id="SignalP"/>
    </source>
</evidence>
<dbReference type="Proteomes" id="UP000759131">
    <property type="component" value="Unassembled WGS sequence"/>
</dbReference>
<protein>
    <recommendedName>
        <fullName evidence="8">Partial AB-hydrolase lipase domain-containing protein</fullName>
    </recommendedName>
</protein>
<dbReference type="SUPFAM" id="SSF53474">
    <property type="entry name" value="alpha/beta-Hydrolases"/>
    <property type="match status" value="1"/>
</dbReference>
<evidence type="ECO:0000256" key="2">
    <source>
        <dbReference type="ARBA" id="ARBA00022729"/>
    </source>
</evidence>
<dbReference type="InterPro" id="IPR029058">
    <property type="entry name" value="AB_hydrolase_fold"/>
</dbReference>
<comment type="similarity">
    <text evidence="1">Belongs to the AB hydrolase superfamily. Lipase family.</text>
</comment>
<dbReference type="EMBL" id="CAJPIZ010002378">
    <property type="protein sequence ID" value="CAG2104946.1"/>
    <property type="molecule type" value="Genomic_DNA"/>
</dbReference>
<sequence length="504" mass="57223">MFILLQSLCATFHHLNCSDAPIDPDEERDAVEIITSRGFKAETHYVITKDGYILGIHRIINPELSQFNKTLKPVLLQHGLLGSSTDWLINSPFLNASTDKLTDNEGRVGNNLGFVLSQLGYDVWLSNSRGNIYSTNHTQLKTGEKKFWRFTFDEMSAYDLPAIIQYILKTTNQSSIGYIGHSQGTAIMFALLSSKPEYSQIINPFIALAPIAYVAGIKSPIRYFTEFSSALRFIGGEFLPSDKLMTHLAEEFCDNEVKFICANLLYLFSGYDRDQLNMTRLGVYFTHTPSGTSSWNIAHFAQLVKSKTFSKFDFGRTDNQIIYGQKTPPEYRLEAITSTKIALIYSANDWLADIDDVIQLKQQLKVPLLSEYMVPYKKWCHTDYIFGLDAGLYVYPKSSLGFIGGEFLPSDKLMTHLAEEFCDNEVKFICANLLYLFSGYDRDQLNMTRLGVYFTHTPSGTSSWNIAHFAQLIKSKTFSKFDFGRTDNQIIYGQKTPPELSDLR</sequence>
<proteinExistence type="inferred from homology"/>
<dbReference type="AlphaFoldDB" id="A0A7R9PXL6"/>